<proteinExistence type="inferred from homology"/>
<dbReference type="PANTHER" id="PTHR48103">
    <property type="entry name" value="MIDASIN-RELATED"/>
    <property type="match status" value="1"/>
</dbReference>
<dbReference type="CDD" id="cd00009">
    <property type="entry name" value="AAA"/>
    <property type="match status" value="3"/>
</dbReference>
<dbReference type="FunFam" id="3.40.50.300:FF:000142">
    <property type="entry name" value="Midasin"/>
    <property type="match status" value="2"/>
</dbReference>
<feature type="compositionally biased region" description="Basic residues" evidence="15">
    <location>
        <begin position="824"/>
        <end position="842"/>
    </location>
</feature>
<evidence type="ECO:0000256" key="7">
    <source>
        <dbReference type="ARBA" id="ARBA00022741"/>
    </source>
</evidence>
<dbReference type="InterPro" id="IPR002035">
    <property type="entry name" value="VWF_A"/>
</dbReference>
<feature type="compositionally biased region" description="Acidic residues" evidence="15">
    <location>
        <begin position="4677"/>
        <end position="4688"/>
    </location>
</feature>
<dbReference type="InterPro" id="IPR012099">
    <property type="entry name" value="Midasin"/>
</dbReference>
<feature type="compositionally biased region" description="Low complexity" evidence="15">
    <location>
        <begin position="742"/>
        <end position="755"/>
    </location>
</feature>
<dbReference type="Gene3D" id="3.40.50.300">
    <property type="entry name" value="P-loop containing nucleotide triphosphate hydrolases"/>
    <property type="match status" value="6"/>
</dbReference>
<dbReference type="Pfam" id="PF07728">
    <property type="entry name" value="AAA_5"/>
    <property type="match status" value="5"/>
</dbReference>
<dbReference type="GO" id="GO:0030687">
    <property type="term" value="C:preribosome, large subunit precursor"/>
    <property type="evidence" value="ECO:0007669"/>
    <property type="project" value="TreeGrafter"/>
</dbReference>
<dbReference type="InterPro" id="IPR007274">
    <property type="entry name" value="Cop_transporter"/>
</dbReference>
<evidence type="ECO:0000256" key="10">
    <source>
        <dbReference type="ARBA" id="ARBA00023136"/>
    </source>
</evidence>
<feature type="compositionally biased region" description="Basic and acidic residues" evidence="15">
    <location>
        <begin position="4714"/>
        <end position="4734"/>
    </location>
</feature>
<feature type="transmembrane region" description="Helical" evidence="16">
    <location>
        <begin position="426"/>
        <end position="443"/>
    </location>
</feature>
<keyword evidence="9 16" id="KW-1133">Transmembrane helix</keyword>
<feature type="coiled-coil region" evidence="14">
    <location>
        <begin position="3007"/>
        <end position="3034"/>
    </location>
</feature>
<name>A0AAF3EGL2_9BILA</name>
<dbReference type="Proteomes" id="UP000887575">
    <property type="component" value="Unassembled WGS sequence"/>
</dbReference>
<feature type="compositionally biased region" description="Acidic residues" evidence="15">
    <location>
        <begin position="4522"/>
        <end position="4540"/>
    </location>
</feature>
<evidence type="ECO:0000256" key="2">
    <source>
        <dbReference type="ARBA" id="ARBA00004604"/>
    </source>
</evidence>
<evidence type="ECO:0000256" key="4">
    <source>
        <dbReference type="ARBA" id="ARBA00007188"/>
    </source>
</evidence>
<dbReference type="SUPFAM" id="SSF52540">
    <property type="entry name" value="P-loop containing nucleoside triphosphate hydrolases"/>
    <property type="match status" value="6"/>
</dbReference>
<dbReference type="InterPro" id="IPR025662">
    <property type="entry name" value="Sigma_54_int_dom_ATP-bd_1"/>
</dbReference>
<feature type="transmembrane region" description="Helical" evidence="16">
    <location>
        <begin position="162"/>
        <end position="179"/>
    </location>
</feature>
<dbReference type="GO" id="GO:0000027">
    <property type="term" value="P:ribosomal large subunit assembly"/>
    <property type="evidence" value="ECO:0007669"/>
    <property type="project" value="InterPro"/>
</dbReference>
<dbReference type="InterPro" id="IPR011704">
    <property type="entry name" value="ATPase_dyneun-rel_AAA"/>
</dbReference>
<dbReference type="FunFam" id="3.40.50.300:FF:001384">
    <property type="entry name" value="Midasin"/>
    <property type="match status" value="1"/>
</dbReference>
<dbReference type="WBParaSite" id="MBELARI_LOCUS12990">
    <property type="protein sequence ID" value="MBELARI_LOCUS12990"/>
    <property type="gene ID" value="MBELARI_LOCUS12990"/>
</dbReference>
<feature type="compositionally biased region" description="Acidic residues" evidence="15">
    <location>
        <begin position="4494"/>
        <end position="4513"/>
    </location>
</feature>
<evidence type="ECO:0000259" key="17">
    <source>
        <dbReference type="PROSITE" id="PS50234"/>
    </source>
</evidence>
<feature type="region of interest" description="Disordered" evidence="15">
    <location>
        <begin position="717"/>
        <end position="779"/>
    </location>
</feature>
<feature type="compositionally biased region" description="Basic and acidic residues" evidence="15">
    <location>
        <begin position="4472"/>
        <end position="4481"/>
    </location>
</feature>
<feature type="transmembrane region" description="Helical" evidence="16">
    <location>
        <begin position="5212"/>
        <end position="5234"/>
    </location>
</feature>
<feature type="compositionally biased region" description="Polar residues" evidence="15">
    <location>
        <begin position="722"/>
        <end position="732"/>
    </location>
</feature>
<dbReference type="InterPro" id="IPR036465">
    <property type="entry name" value="vWFA_dom_sf"/>
</dbReference>
<reference evidence="19" key="1">
    <citation type="submission" date="2024-02" db="UniProtKB">
        <authorList>
            <consortium name="WormBaseParasite"/>
        </authorList>
    </citation>
    <scope>IDENTIFICATION</scope>
</reference>
<feature type="compositionally biased region" description="Basic and acidic residues" evidence="15">
    <location>
        <begin position="4689"/>
        <end position="4706"/>
    </location>
</feature>
<evidence type="ECO:0000256" key="6">
    <source>
        <dbReference type="ARBA" id="ARBA00022692"/>
    </source>
</evidence>
<comment type="subcellular location">
    <subcellularLocation>
        <location evidence="1">Membrane</location>
    </subcellularLocation>
    <subcellularLocation>
        <location evidence="2">Nucleus</location>
        <location evidence="2">Nucleolus</location>
    </subcellularLocation>
    <subcellularLocation>
        <location evidence="3">Nucleus</location>
        <location evidence="3">Nucleoplasm</location>
    </subcellularLocation>
</comment>
<dbReference type="Pfam" id="PF04188">
    <property type="entry name" value="Mannosyl_trans2"/>
    <property type="match status" value="1"/>
</dbReference>
<keyword evidence="8 13" id="KW-0067">ATP-binding</keyword>
<feature type="transmembrane region" description="Helical" evidence="16">
    <location>
        <begin position="256"/>
        <end position="281"/>
    </location>
</feature>
<keyword evidence="11 13" id="KW-0143">Chaperone</keyword>
<dbReference type="Pfam" id="PF17867">
    <property type="entry name" value="AAA_lid_7"/>
    <property type="match status" value="2"/>
</dbReference>
<dbReference type="InterPro" id="IPR040848">
    <property type="entry name" value="AAA_lid_7"/>
</dbReference>
<feature type="compositionally biased region" description="Polar residues" evidence="15">
    <location>
        <begin position="768"/>
        <end position="779"/>
    </location>
</feature>
<feature type="domain" description="VWFA" evidence="17">
    <location>
        <begin position="4881"/>
        <end position="5066"/>
    </location>
</feature>
<feature type="compositionally biased region" description="Acidic residues" evidence="15">
    <location>
        <begin position="4548"/>
        <end position="4574"/>
    </location>
</feature>
<feature type="transmembrane region" description="Helical" evidence="16">
    <location>
        <begin position="5240"/>
        <end position="5260"/>
    </location>
</feature>
<dbReference type="GO" id="GO:0016020">
    <property type="term" value="C:membrane"/>
    <property type="evidence" value="ECO:0007669"/>
    <property type="project" value="UniProtKB-SubCell"/>
</dbReference>
<dbReference type="Pfam" id="PF04145">
    <property type="entry name" value="Ctr"/>
    <property type="match status" value="2"/>
</dbReference>
<dbReference type="PANTHER" id="PTHR48103:SF2">
    <property type="entry name" value="MIDASIN"/>
    <property type="match status" value="1"/>
</dbReference>
<evidence type="ECO:0000313" key="19">
    <source>
        <dbReference type="WBParaSite" id="MBELARI_LOCUS12990"/>
    </source>
</evidence>
<dbReference type="GO" id="GO:0000009">
    <property type="term" value="F:alpha-1,6-mannosyltransferase activity"/>
    <property type="evidence" value="ECO:0007669"/>
    <property type="project" value="InterPro"/>
</dbReference>
<dbReference type="InterPro" id="IPR003593">
    <property type="entry name" value="AAA+_ATPase"/>
</dbReference>
<feature type="compositionally biased region" description="Basic and acidic residues" evidence="15">
    <location>
        <begin position="4344"/>
        <end position="4353"/>
    </location>
</feature>
<feature type="compositionally biased region" description="Acidic residues" evidence="15">
    <location>
        <begin position="4428"/>
        <end position="4439"/>
    </location>
</feature>
<keyword evidence="12 13" id="KW-0539">Nucleus</keyword>
<dbReference type="GO" id="GO:0005654">
    <property type="term" value="C:nucleoplasm"/>
    <property type="evidence" value="ECO:0007669"/>
    <property type="project" value="UniProtKB-SubCell"/>
</dbReference>
<keyword evidence="18" id="KW-1185">Reference proteome</keyword>
<feature type="region of interest" description="Disordered" evidence="15">
    <location>
        <begin position="799"/>
        <end position="850"/>
    </location>
</feature>
<keyword evidence="6 16" id="KW-0812">Transmembrane</keyword>
<protein>
    <recommendedName>
        <fullName evidence="5 13">Midasin</fullName>
    </recommendedName>
</protein>
<evidence type="ECO:0000256" key="1">
    <source>
        <dbReference type="ARBA" id="ARBA00004370"/>
    </source>
</evidence>
<feature type="compositionally biased region" description="Basic and acidic residues" evidence="15">
    <location>
        <begin position="756"/>
        <end position="766"/>
    </location>
</feature>
<feature type="transmembrane region" description="Helical" evidence="16">
    <location>
        <begin position="131"/>
        <end position="150"/>
    </location>
</feature>
<keyword evidence="7 13" id="KW-0547">Nucleotide-binding</keyword>
<dbReference type="Pfam" id="PF17865">
    <property type="entry name" value="AAA_lid_5"/>
    <property type="match status" value="1"/>
</dbReference>
<dbReference type="PROSITE" id="PS00675">
    <property type="entry name" value="SIGMA54_INTERACT_1"/>
    <property type="match status" value="1"/>
</dbReference>
<dbReference type="GO" id="GO:0005730">
    <property type="term" value="C:nucleolus"/>
    <property type="evidence" value="ECO:0007669"/>
    <property type="project" value="UniProtKB-SubCell"/>
</dbReference>
<comment type="function">
    <text evidence="13">Nuclear chaperone required for maturation and nuclear export of pre-60S ribosome subunits.</text>
</comment>
<feature type="compositionally biased region" description="Basic and acidic residues" evidence="15">
    <location>
        <begin position="4393"/>
        <end position="4408"/>
    </location>
</feature>
<evidence type="ECO:0000256" key="3">
    <source>
        <dbReference type="ARBA" id="ARBA00004642"/>
    </source>
</evidence>
<feature type="compositionally biased region" description="Basic and acidic residues" evidence="15">
    <location>
        <begin position="4440"/>
        <end position="4458"/>
    </location>
</feature>
<evidence type="ECO:0000256" key="13">
    <source>
        <dbReference type="PIRNR" id="PIRNR010340"/>
    </source>
</evidence>
<dbReference type="PROSITE" id="PS50234">
    <property type="entry name" value="VWFA"/>
    <property type="match status" value="1"/>
</dbReference>
<evidence type="ECO:0000256" key="11">
    <source>
        <dbReference type="ARBA" id="ARBA00023186"/>
    </source>
</evidence>
<dbReference type="SUPFAM" id="SSF53300">
    <property type="entry name" value="vWA-like"/>
    <property type="match status" value="1"/>
</dbReference>
<dbReference type="GO" id="GO:0000055">
    <property type="term" value="P:ribosomal large subunit export from nucleus"/>
    <property type="evidence" value="ECO:0007669"/>
    <property type="project" value="TreeGrafter"/>
</dbReference>
<dbReference type="PIRSF" id="PIRSF010340">
    <property type="entry name" value="Midasin"/>
    <property type="match status" value="1"/>
</dbReference>
<dbReference type="InterPro" id="IPR041190">
    <property type="entry name" value="Midasin_AAA_lid_5"/>
</dbReference>
<evidence type="ECO:0000313" key="18">
    <source>
        <dbReference type="Proteomes" id="UP000887575"/>
    </source>
</evidence>
<feature type="transmembrane region" description="Helical" evidence="16">
    <location>
        <begin position="360"/>
        <end position="377"/>
    </location>
</feature>
<evidence type="ECO:0000256" key="16">
    <source>
        <dbReference type="SAM" id="Phobius"/>
    </source>
</evidence>
<feature type="transmembrane region" description="Helical" evidence="16">
    <location>
        <begin position="5169"/>
        <end position="5189"/>
    </location>
</feature>
<dbReference type="InterPro" id="IPR007315">
    <property type="entry name" value="PIG-V/Gpi18"/>
</dbReference>
<dbReference type="GO" id="GO:0006506">
    <property type="term" value="P:GPI anchor biosynthetic process"/>
    <property type="evidence" value="ECO:0007669"/>
    <property type="project" value="InterPro"/>
</dbReference>
<evidence type="ECO:0000256" key="14">
    <source>
        <dbReference type="SAM" id="Coils"/>
    </source>
</evidence>
<comment type="similarity">
    <text evidence="4 13">Belongs to the midasin family.</text>
</comment>
<feature type="compositionally biased region" description="Acidic residues" evidence="15">
    <location>
        <begin position="4409"/>
        <end position="4421"/>
    </location>
</feature>
<evidence type="ECO:0000256" key="9">
    <source>
        <dbReference type="ARBA" id="ARBA00022989"/>
    </source>
</evidence>
<organism evidence="18 19">
    <name type="scientific">Mesorhabditis belari</name>
    <dbReference type="NCBI Taxonomy" id="2138241"/>
    <lineage>
        <taxon>Eukaryota</taxon>
        <taxon>Metazoa</taxon>
        <taxon>Ecdysozoa</taxon>
        <taxon>Nematoda</taxon>
        <taxon>Chromadorea</taxon>
        <taxon>Rhabditida</taxon>
        <taxon>Rhabditina</taxon>
        <taxon>Rhabditomorpha</taxon>
        <taxon>Rhabditoidea</taxon>
        <taxon>Rhabditidae</taxon>
        <taxon>Mesorhabditinae</taxon>
        <taxon>Mesorhabditis</taxon>
    </lineage>
</organism>
<evidence type="ECO:0000256" key="12">
    <source>
        <dbReference type="ARBA" id="ARBA00023242"/>
    </source>
</evidence>
<sequence length="5275" mass="596840">MIDKARSKVGKTREPDSFFDVSGERIHAFIRCHLLQMRCFILCLQFTFNWWDFSTDAFKGVPRQYSNEFTLLDRVILRLLSGLNRWDAVHFLHIAEYGYTWEQNLAFFPLFPMMVRTLTYCWASPFLYLQLLHFSTVLLVCFVLSGMVLYRIVFNVTSSTKQALLSVLIFSINPASIFFSAAYSESLYCLLTFSGILLLLNYGHSKYLTFLLASIVFAFSFAARSNGFLNFGYVVWYCFIAHCKVNNMWELNKTPIFTLLFQPFLLALKLLPCFFIMLSVVHFHGLNEYQRFCVPKQTVNPSYLLDFAEAENFLVPGTHDFDWCKDSYFESLSFLPPWYTSIQHRYWDVGFFAYWKLTKLPCFLLAMPAFSICLFGVRTTFNLLSSYGSFSTFINDSIHLLPFCLHALFMALSAIFVYNVEVFTRIFFSSSPFPYLILAKWMSDLTPRDTSALRTRCSDEMDHSYKSSCSTDGEPPVKMRALNIDYEERNLRNKPLTGLEAEDLDVVKAWICTPPSNNPLQSYNETIEEWWHHAFDIEDQHSVDYQTNQFTREGIQRVLIWKRHQLRLNETPCDGAEEASHAATQTIATSIDLFDDKKENIDKIPLPKVSSSEKSVQVPTGELNMVKVQQEPKEQLETSWTQEQLNTLHFYNYWAPIILQLQLQAATAQQSLLVHAANYNGPLPRSVPSPNVSTPLSLPDSSLALLKDNCEALQVAEVSAGEPSTQETTYSPMQLDVPDNASSRGSVSMSISSGRSSEESKQEKVIIESSTASHSFSAKTQRENIAIERQHVFADSVLDPIKQSQNNQTPSKVSMAKGIEIERKRKHKSPTQSGKSKKKKRPQNGEESHAEEAKLLLLPTRQSEAQQLLVAARAKKLALIEGPIGSGKSFLAQVVADNLQVPIKILQMGDQTDSKSLFGAYHGTEVAGQFIWASSPFTKWLSEPCLILIEDIDHASSDVVSKIITLFEERIVTLPNGLEVTLHRDNCCLATISENGKRSCLLEGISVRVALSSFTDNELQRLVSQAFPRISHIARTLCQAFREVEKLPATGHSRNLTATEFIRGCKRMSYLSDLTDNITVFTELIDTWCLADHESRASKLCSRVASSLSISADQMNHHLNIRQPTLRLDDTTVFIGRNTLEREATLKTNIQSQLGYTKDVLLLMERIATCVQYKEPVLLVGETGVGKTSIVQALAGMLGVSLRVVNLSPTSDADELIEGYKPTSTAHLLEPFTKTFYELFSSSFDSTKNQKFAKHLEECLTHGRFKDYLSVVEVTAQKAICRLEKDGKAKEIQKKWADLIVRARRIKGGLAKNALLFTLTSGAVKEAADKGDWLLIDEINLASPECLDAIMSSVEHSHPNFRLFGCMNPATDAGKRRLPAGVRSKFTEFFVTETTDRFQLAQIVTTYLPSLQASITEKLVNFYLDVKKMFPAHFSLRTFCRALLFASDNIFGNVERSLHEAIHMAFLTNFEIQEKQQVLEKIESYFPRTKSKNELAPPGSSSDYVKVGGFWIKCGTEFPQTDPNYVVTKSVQENLTDVSRVICSGRFPVLLEGETSSGKTSMILYLAKLTGNKVIRINNHEHTDIQEYMGSYVADSCGRLVFREGALVSAVKKGYWVILDELNLAPTDVIEALNRLLDDNRELYIPEINKAVKAHPSFRLFATQNPAGTYAGRKRLSRALLSRFVVMRMSHLPFDELSSMVCTRCSIHPKAANKMIEVLSELRLRRSLSGVFSARDGLMTLRDVFRWAKRLAMDEKEENWLKSLANHGYFLLAGRCRNAKDVQTVISTLEKVFKQKIDADVLFSTNSIYFPKDLNTENIILTRGMRQMLVMTYQAWLCDEAVLIVGETGGGKTSLAEMMGKGHLLTLNCHERTETADLLGRLRPRDGGGFEWADGIVINAMREGLPLLIDEISLAEDSVLERLNPLFEENRSLLLTDAGVEVQLVEAAKDFKIIATMNPGGDYGKKELSKALRNRFTEIWSACDFEKSELLQIFDLRLEKFLTSGNSLEKPTFASEIIISWITSFFHEFGHVFRSAPSVRDIVACADLYAAARLHEINENVAISEAIHSCFLDGLSSLPSRISIDVTKVKQEADQLIKKLLPTLLHSPIDSCNFERRSHALKIGPFSIPFGPSPPEHPVGFSFDAPTCWSNFYRIARGLLISKPILLEGSPGCGKSSSVVSLARVTGHQITRVNLSEQTDLADLFGSDVPVLLPDGTVSFQWQDGPVLRAIKNGEWILLDEMNLASQSVLEGLNACFDHRHTLYIAEINRSFKIPIGSKVRFFACQNPRAQGGNRRALPKSFINRFTTIWIDDLTSDDIYYILRENKLSNVIDDSSLKAMIAVNKEASSLETLHGGPFTFNLRDLLRWIQLYDETQSLASGFDTLYVARMRNEKDKETLKAIFEQHFLFKSASVPAMLTTEAKSMLIGDMVLERKVTKGENSSFLLLPSQATSLYRLATCVKMGWLSLLIGPRNCGKKTMIGAMATLTGAELMTMNLSADTDAQELIGSYEQIIDDSHIHQARKVLCSRLEGLVDNEEVDAIRNAKTLMGLEAAVELALSTSKLASEVIDECQAVLEMAAKADIRFAWMDSKFVDAFVNGHWILLEDVNLCSGAVLDRLNSCLEADGELVIAERGDFIPLRRHADFRVFLSMDPTNGEISRAMRNRSVEIFVDKLWANSLVDTKAIVEKQAATNVNLSDEFLTFLAKSNSRNLLHFGVLLNGFEPEEAARCVGIQVDGDALEVSEKSCLHQPLTTEIVDLQASYLNWWFKLWTIVSADDPLGGLLMRSLAANAPALKSDKWNDSQQANKILNRVRRVIKSSPNNLHPIDSRFNGMTRFNDASLFAVNIFQEWSSLEIETKPLGLQSAENLSNTLSKYEMALNSFAFEGLPLLSLLIKEARQHLGENISIKKVDVTEAQSATFLLRLLMFCIKAREDLNERFGPAHLYIAWTKLQQLDCYDLISQSFPSFQTFSRLWSSDAFDVFVKHYLSRYKTARAVNPFENEETCQEFSQNLERVLKRINRMDDASESIKQEEEPIHLAQKLIAGAESLLKYFYTLDDNKSHELLMSLEVYDNFVWNSEYLKKPACISNLLNAFFFRDLTVFNLSQASSFFISTSAFWESFSYDPSMSAMKIRDLFNLSIQSLRSQFWRLAANAQSLQEKISDELSNLPLGLEEWVNLEERTSTSWKDRLHVGLAAMKSSCPPKETLDPLVFGEATNNYIEEYLYLVNRPLKCLESYRQLSTQQGPDCDANSPHPIISSLWGEREHLKMEINSDNGQQHFYRQKAKEYAALIYEMHSILQLTTEVSETLGKEDILLTGLSEIEMSFNQLNSFLSSVQSFIFGCFQRYSSFVDVSVTFIVSLSVLTAAVLEITSMLKTRMEKQRLITEFNYPQKLSFTLASNEPIPKELEVWAVADSSPLPLRLKARIVGKRSQESEVSGSLEWIKEEWKKWHEKYVNKAKEKEFVYRDKTQEERDDAEQEEFFENIVEDSSEILTANQLSELINETSTIKNSNDAHGRLHDDEKLALLWLKNLAFNAGDLPLESQYHFADRDLSLLTVWDNYQTRRGPLDVYRSCDHTEIKKALDVLKILRRRTLEVQERWPEVASLRLILEAIDEFEEESLTTNHMRLSLRLETVVAVSEEWIKLADRANTIKEQLAPIVELLLEWKKMEVRSWSILLERTEEDSKTQAQLVAYPLFERLFLASESDLETHLVPQAIEWIQHGVLVDYPTRIESVQSLSTWAKKLGKSSLSKKLTSVAAHFAQFASLTKARLDEMRSPIETALKDYVHIAKYNDLNLENIKASSKKAHIQLFKIIKKFKNGSNQPVGLLLQKLISIESVARPRLQELKLVTTNGEGRLKRAQQLSTNILEKISENCLNGPFIDFEQQVRGCDELVRMKIKYEGEDKDKEKQQGHENQRRQRAVAMVIKEAQSLGFNARRAVTISRELLTKSSITGLQHDLSTLPCEMLVRGAAAGRSNIVQQALTPNEQLGVHTRNHFVGMVEFGLHWQIQTELLYERLAQQFVEFRELKATIQSAEKNAKDGYYIDHDHITLELPSLFENIVQLCTIFEDCQQRCKMAPDASEGQEAPYLHKLSTLHRGHNKLELLEGLLDEASTLSNQMKDMVKSLLNAKQFKGNAIYAREKVESANLCLTSCTQRLQELCLDLSPWFEIQMERINGLLGKVAIGIEVKPLSSSENEFNADFLLLFIQKIYKETENLDIEKSKTLDRYDHFLKLIGENDVAKVITQLSSLVHKLAMAEIIQSLFDVSQLVSLCFSLFEVMVSKVTSLLSTFSACYHAVLSLTDQLFKEGYVNLIPKKEETKNQDGVDADGETGGMGEGHGGKDAKDVTDEMEETGQIEGLQGDEPETNDEGPSMENETPIEMEDDFPEELRDIDKNDQEKNDKENEENDEEEEEGEEPKMDDEMGQVDMPEEEKLDPKLWDEDDRENREKDIDQENNAADQETNELAAKEKEKNDQASDENTADATNEDKEENDIENVDEREQEDVEDDARSVQGDESNEQDLQNPDDVEEPEIDLVDKLDTEENEEMDTEESPQEIEPDEMPNEEGQDETTQLPEKEKGLEEKQEEQEVDPQGSSGIQNEEAEKQDTGAMELETEENMEVEEGMGSNQPDSSGQAGKGLTKETIDKKKADEEPTQNEQMEDRQEKATTDMGESEERDMEEGDGERNEKGELAERTKDDSGKQIIGHGSMEEARKSKRDEPLNERKRLQQDPLSSLKEDIPNDDSENEPLQESQAIVHLAVEDLYSLAEDVTKQLVLGACEPNQPTETRDENQISKRSNNVDALWSEISRSIDVLSAELAENLRLILEPQRATKLQGDYRSGKRLNMRRLIPYIASEYRKDRIWMKRTKKAQREYQILIAVDDSGSMNEFGMGRVTCESVCIVDEALRKVDAGQVQVVSFGENVRELRGWSQIGQPGSELLSTLQFEQTKTDLIELLTWSTRSLGEARTTNSDQLLIIISDGRGALQQGAEKVKMALRGLYGVTVLFVILDTAKKSIEEMSVASFENKQVKLTPYLALFPFPFYAVIKSVAQLPSVLSESIRQWFEMCAQNWEVAMTDHHGHHSTQTNATPPKDVVDQFIGQGINDFMAAMDGKEAASHSAHNGHEHMGHDSSGHDGGHHMMKMWFHGGYEEVILFECWRVNSISGMLVSCAIILTMGIAYEALKWGRVHLQTRLAKSLTPIHRRSFFQILLPCLYVIQLVLAYFLMLIAMTYNIFLTAAVILGGGIGHWVFAVIHPIISEDELAADSCH</sequence>
<evidence type="ECO:0000256" key="8">
    <source>
        <dbReference type="ARBA" id="ARBA00022840"/>
    </source>
</evidence>
<accession>A0AAF3EGL2</accession>
<keyword evidence="14" id="KW-0175">Coiled coil</keyword>
<dbReference type="GO" id="GO:0005524">
    <property type="term" value="F:ATP binding"/>
    <property type="evidence" value="ECO:0007669"/>
    <property type="project" value="UniProtKB-KW"/>
</dbReference>
<dbReference type="GO" id="GO:0005375">
    <property type="term" value="F:copper ion transmembrane transporter activity"/>
    <property type="evidence" value="ECO:0007669"/>
    <property type="project" value="InterPro"/>
</dbReference>
<feature type="compositionally biased region" description="Acidic residues" evidence="15">
    <location>
        <begin position="4383"/>
        <end position="4392"/>
    </location>
</feature>
<evidence type="ECO:0000256" key="15">
    <source>
        <dbReference type="SAM" id="MobiDB-lite"/>
    </source>
</evidence>
<feature type="compositionally biased region" description="Polar residues" evidence="15">
    <location>
        <begin position="802"/>
        <end position="812"/>
    </location>
</feature>
<feature type="compositionally biased region" description="Acidic residues" evidence="15">
    <location>
        <begin position="4618"/>
        <end position="4628"/>
    </location>
</feature>
<feature type="transmembrane region" description="Helical" evidence="16">
    <location>
        <begin position="397"/>
        <end position="419"/>
    </location>
</feature>
<dbReference type="InterPro" id="IPR027417">
    <property type="entry name" value="P-loop_NTPase"/>
</dbReference>
<feature type="compositionally biased region" description="Basic and acidic residues" evidence="15">
    <location>
        <begin position="4645"/>
        <end position="4657"/>
    </location>
</feature>
<dbReference type="GO" id="GO:0004376">
    <property type="term" value="F:GPI mannosyltransferase activity"/>
    <property type="evidence" value="ECO:0007669"/>
    <property type="project" value="InterPro"/>
</dbReference>
<dbReference type="SMART" id="SM00382">
    <property type="entry name" value="AAA"/>
    <property type="match status" value="5"/>
</dbReference>
<feature type="compositionally biased region" description="Acidic residues" evidence="15">
    <location>
        <begin position="4354"/>
        <end position="4374"/>
    </location>
</feature>
<dbReference type="GO" id="GO:0016887">
    <property type="term" value="F:ATP hydrolysis activity"/>
    <property type="evidence" value="ECO:0007669"/>
    <property type="project" value="InterPro"/>
</dbReference>
<keyword evidence="10 16" id="KW-0472">Membrane</keyword>
<evidence type="ECO:0000256" key="5">
    <source>
        <dbReference type="ARBA" id="ARBA00017143"/>
    </source>
</evidence>
<feature type="transmembrane region" description="Helical" evidence="16">
    <location>
        <begin position="105"/>
        <end position="125"/>
    </location>
</feature>
<feature type="region of interest" description="Disordered" evidence="15">
    <location>
        <begin position="4326"/>
        <end position="4756"/>
    </location>
</feature>